<keyword evidence="1" id="KW-0732">Signal</keyword>
<evidence type="ECO:0000256" key="2">
    <source>
        <dbReference type="ARBA" id="ARBA00023157"/>
    </source>
</evidence>
<dbReference type="Proteomes" id="UP000201797">
    <property type="component" value="Segment"/>
</dbReference>
<dbReference type="InterPro" id="IPR049419">
    <property type="entry name" value="Reelin_subrepeat-B"/>
</dbReference>
<dbReference type="Pfam" id="PF13385">
    <property type="entry name" value="Laminin_G_3"/>
    <property type="match status" value="1"/>
</dbReference>
<feature type="domain" description="LamG-like jellyroll fold" evidence="3">
    <location>
        <begin position="4103"/>
        <end position="4238"/>
    </location>
</feature>
<evidence type="ECO:0000256" key="1">
    <source>
        <dbReference type="ARBA" id="ARBA00022729"/>
    </source>
</evidence>
<dbReference type="GeneID" id="29124098"/>
<dbReference type="Pfam" id="PF21471">
    <property type="entry name" value="Reelin_subrepeat-B"/>
    <property type="match status" value="1"/>
</dbReference>
<dbReference type="InterPro" id="IPR013320">
    <property type="entry name" value="ConA-like_dom_sf"/>
</dbReference>
<reference evidence="4 5" key="1">
    <citation type="submission" date="2016-01" db="EMBL/GenBank/DDBJ databases">
        <title>The genomic content and context of auxiliary metabolic genes in marine cyanophages.</title>
        <authorList>
            <person name="Marston M.F."/>
            <person name="Martiny J.B.H."/>
            <person name="Crummett L.T."/>
        </authorList>
    </citation>
    <scope>NUCLEOTIDE SEQUENCE [LARGE SCALE GENOMIC DNA]</scope>
    <source>
        <strain evidence="4">RW_29_0704</strain>
    </source>
</reference>
<dbReference type="RefSeq" id="YP_009302175.1">
    <property type="nucleotide sequence ID" value="NC_031242.1"/>
</dbReference>
<dbReference type="Gene3D" id="2.60.120.260">
    <property type="entry name" value="Galactose-binding domain-like"/>
    <property type="match status" value="1"/>
</dbReference>
<dbReference type="SMART" id="SM00560">
    <property type="entry name" value="LamGL"/>
    <property type="match status" value="1"/>
</dbReference>
<keyword evidence="5" id="KW-1185">Reference proteome</keyword>
<dbReference type="InterPro" id="IPR006558">
    <property type="entry name" value="LamG-like"/>
</dbReference>
<accession>A0A127KLS5</accession>
<evidence type="ECO:0000313" key="4">
    <source>
        <dbReference type="EMBL" id="AMO42876.1"/>
    </source>
</evidence>
<dbReference type="Gene3D" id="2.40.30.20">
    <property type="match status" value="1"/>
</dbReference>
<dbReference type="PROSITE" id="PS00018">
    <property type="entry name" value="EF_HAND_1"/>
    <property type="match status" value="1"/>
</dbReference>
<gene>
    <name evidence="4" type="ORF">R290704_094</name>
</gene>
<dbReference type="InterPro" id="IPR023366">
    <property type="entry name" value="ATP_synth_asu-like_sf"/>
</dbReference>
<organism evidence="4 5">
    <name type="scientific">Cyanophage S-RIM50</name>
    <dbReference type="NCBI Taxonomy" id="687803"/>
    <lineage>
        <taxon>Viruses</taxon>
        <taxon>Duplodnaviria</taxon>
        <taxon>Heunggongvirae</taxon>
        <taxon>Uroviricota</taxon>
        <taxon>Caudoviricetes</taxon>
        <taxon>Pantevenvirales</taxon>
        <taxon>Kyanoviridae</taxon>
        <taxon>Neptunevirus</taxon>
        <taxon>Neptunevirus srim50</taxon>
    </lineage>
</organism>
<dbReference type="EMBL" id="KU594605">
    <property type="protein sequence ID" value="AMO42876.1"/>
    <property type="molecule type" value="Genomic_DNA"/>
</dbReference>
<dbReference type="KEGG" id="vg:29124098"/>
<name>A0A127KLS5_9CAUD</name>
<evidence type="ECO:0000313" key="5">
    <source>
        <dbReference type="Proteomes" id="UP000201797"/>
    </source>
</evidence>
<sequence>MNINKVSSAVPTQLPGFITSEYELFSKFVEYYYKSQEKTGLGQNILNNFLEYLDIDQLDVGILDGSTILVEDITAEDATISVESVEEFLSENGTILIGDEVIFYEKSISSPNVALSPGISYEQVKLKQIELQSPLSSFDGITQGFSLLSQDRPVSPPSANHLLVQVYGEYLVPGVDFTVSGNTITFTQAPRTALTSDSADQTSIKFYSGFLENTIFSLDDISPSFGDGVSKFRITRDGSAFVPEIDEYVIAYYDNQLLIPKTDYVFDKNLLIFRTFVPLKGRRLDLFYVDAPIPSFGSGSSAYARVNNNGEVSSIVIKDVGSGYRFANPPAITIDSENGEGAAAVALINGVKNLQLLSGGIGYSDTNPPIVNIESPTQDGSQVASITATVVNGSVSELTLVNSGSGYTSVPRITFQQPGGAVVASPTIVNGSISGTITVTSGGVGYSTSPEIYIDEPTGENGIKASLRANLNPQGEVVSVSVLNPGQGYETVPRIKIIEPVGAQVLETQVDSDGRVVNIEILDGGSGYNDVPSVYIIDDRVSNTGQYLGGSGAKAAASIFNGRITDINITEFGSGYSQEFPPKVVIQSPPQATASVDIGINEITGFEVLESGTGYSKAQFIGCARAASGITGYTEDGNVIFSKNTTAAAATENTTVQCLDAVFVKRILDKYTEQFLPDVPRLDYKQIDVRTAIKNIKSFYSTKGTTFSIEYLFKLLYGETVNVSYPKDQIIKPSAATWSINTILRATLVSGDPRNIQDALITQDADIADINVKDASALVENYIAIETANTTIYELVLSEETIQGNFVVPYKTKLGEPLNETTGIITVDSTIGWPERNGEFVLGGQEVVQYKEKSLNQFIECTRGATGTIGGVGNSRPWDSATEVTSNFRVYLNKGTSQEVVMNIVGIVDAQQTSLTDTGSYYLPGDKLTVAKLGGTGEQPLLTTWLYNVKKLVEVESITFGGINDRFATVTCSNNHGLLVGDEVTVYGANPILYNGTFTVTSRDSDIVFQYQLPQTALVEPQGNILVSVNLNKGKSTDEAINNSISVYTTNIQNSFFNDNFVYVASTGIPNYNVGPFLGSALLPGNQRKLNRFPQSPVTISTKNIINPGPIGTWINGVSIWSYKSTNTKTFGPIVDVSIVNAGSDYDAASPPNITISSTAGGSGATAEVVVNGSVTDIQVEEGGSGYTSSPLVSIVGGGGSGASATAIITKGSVSNILITNGGTGYTSQPTITVVGGGGQGATATASVRGPIKQVNLLTQGTSYTVNPDVEISSGEGAVAQAIVNNGRIISIAIISAGNGYTTAPEVQIQGEGFGAKARAIIDREGENAGKVTGVEILNRGIGYTQGTTVINLTSVGQDAKFVANVFEWTYNLQESATFDQSQGSVFEGFNTQYGGEYAHLSNPQRLRYILGDNLAINTDGSIREQETQLEHSPIIGWAFDGTPIYGPYGYEDPTDQSSSIVRVSSSYKLKSNLVFNEITNPNPYREEGSLLSVDPAGTFIEDYEYSFALGDLDQYNGRFCKTPQYPNGRYCYFVTIDNTENGNPIFPYILGPSFNSVVDSWNLVDSSIQQNIPRGVVRFRDPYQNVDIDVERIPNASTNSLTLENGDLLLFDVEDENRDGVISQDEIDDPDEVLEEPPLQIFDYFPKVRTESKVDIEVETISRFENASITDFVIENAGQNYQVDDKLIFDNSGTGGSGASARVSRINGENIVSYGYEYLSGQNYGIIQTQVPHNLVEGDTVFVNYEENIEETNKTFVVRQFKGIEEIEINQTGSGYNEDIPPTIIIDGDGESAELNAVVDSVGAIKTVNILNSGNGYTENPRVILSHPQVFKKADYFVTKIDNEEYVKVNDTFVNSNKESYICGKTLDELGNTVAFVAKLSAGGVKEWEKSLELTSGQNYSEFQKVYVDGNTIWVVGINKPNSVILDTYNPDIIVAKYTQSNDGLSATLVFQKAYAGISGGTRSDNITKIIPFSDDKVIISGYTDTNSANPYDGFIAVLDSVGTFSIKRKISSTNLSEKVVDVLLDSNGTLFFVMETATSKNAADINFVLGKATVNISSISISWVKEIKNIAYSFLNTSFTIDEFDEIYVASTLQLKSDDATRDSFWVGKFNTDGDSIWNYRYLAPGRDINLVQNTELDIFNQLNVAFTRTNNTNDKKTVDTVKINYKGDIVNHVTTDFTDDNVEGITAHAMTVDVSGDVYVFGQTSWNRNEAIYTFDSDLSDVTEHHTLSTIGLSGSTVRENSILKIYGFQTGQSTIWENSAAKIAGTSLGNALSEDFTVDFLIYKDDANGYAETLVSAQQTLFAIGDATDATGGLWLYYVTDGSANDGRIELVVANNSSTISGSTPASGTNSNLFANDTWQLISLKKEGNNFKVYVNGIEQISGNVSNTTLGSKDIHIGNIPGFAGAGGFIENNQGQFFLDSFKIRNRAVAVTAPSDFGDPLALPAASALALNYVWTDTDWFDQQHARYDYIDYTGFGFKVDKNADADRLGTFDSNTTTNYGFTRTSVPAVTGSALTITSTGYALGEAGLQALDYNDATTTMSEGTVTLTYNRDIWSSRTSTVPSPGSQKLRVTANVRDRYYFKTFNVVKIDNIQELTINQNFVFTVGTKLVLNNGLSFVNSGYITSVDYQNNKVFVAINNNAWDNDIDVYELSTEQFNEQDTYGVVGPVPNDVNEIIQTFAEVDNTTPGTFDIDLANYDAPEEVGGTNNLDEYAKFKTYSELDYSIRIDEVGGSSPYSVGSVVTLDSGDFSWNSAYSTLQIINLTGVLKITLVTRLQKILQVTAVSNSDTVYVISDTLHYLRTGEQLYIDGNPSQTVGLTVYDEYDGSFPVNEIISPVEFTYKLPQTAVTLPSTNPSSVTVFVKSPTLKMYYGHQYLFDLSHSSLVGGNLSFSRDPVYKLEYSFNSIERIGTPGVTGQGLPTPSVKLKVTRDVITNISYYFDPSRTGADSPIISESYLDVTFSPYVGTFTITSTSGGTITRGDDVFRFLLLNQPEDSATIANAKYSTSSKKAVGSIGQIRIVNPGGFYTQLPIIDSIQSTRNIERVEIEDPGTEYAVGVYNGVPISGNGEGGIVSITVADGTDDEGGLIPGQIQKVVVTSPGKGYTTAFIDIESINGILGAGLTGSGAILNVVIPPFGTGASLFSLGDEIGKIKNLKNNNFGFDYPHDYTLRPEITFPINAQLTATSILDSIAVTNPGSGYTQAPAVVITGGGGTGAIAEATIKNGRLNTIEVKDPGSGYSSQPTVELKSSFNYVINLDLGLLQFAFPHGIQNGSEVTLNVIDTGDGAAFPLAAGAIGRLNGTQTYYAIAGAENSLEDDQLKIALTAANAELGDAINYVNAGTGRQQVLTSSFGGSAEANVITSTFLEGELVYQGDGLDVATATGYVSTNSGWQVGPRILKLVDYTGTFIQGEKITGVISKSSGIISTLNIARGVLEVGSITKTTGQFIDDVGKPSEIVQKIQDSYYYQDFSYAVKSAVSIGEWKDILVRNVHPASFKVFGELSISDYTTIPNKTTDFELTKSVELANEAIVPNIQNFTLVEPIYSEFNNTEVLFRQKRLTSSENILTSVVQRVDDISNLFDGVRTAFPLTVNNGDPVIANANQLMVILNGVVQTPEVAFEIQSDSIVFSEPPKPPASVKYVNVTIDPIATADVVFTSISGIFPNIGNTLTGTASGAKLTVTKVVGNTISGFFTVGTQFSSNELVLGNTTGFSALFSTQTAVVNNGLFVFGETITNLEGNTAVVEDVNLERGSETPLAKLRYGIGVSTTSIEVISYDSTNDEPENPAAGTFELNENYQVGSEIIEVTGITVNPNSTTLTVLRGQLGTSVSGIQQDTPFYGTDITITNDLTLSKTTGTYQSTPGLYDIILDDVIVAAQSGVVARITSTTPYRDPTTNAVVEQVEISEGSSFFALLFDRLSSVTYPNVVLDDIAQSQIAVVDFTDNVTDFNTKFPENELVTNYILPYDNESGDFEDDEFIRNYKIEYGNASGDFLSSEDLAIRKLSLTKPVGSGFFALNQVLRTRDTKAEVIGYNQARKIVYVGKIGRCLSTGKDVHEFTFAGDAQLSTTQKKFGTTSLYLDGTGDYLTESSSSDYAIGTAPYTLEMWIRPDVASITGTATLFDMRVGATEVAMRLYIENAQPRFNVNGVDIISSSTNVAEDIWYHIAVVRNTTGANNTKMYLNGAEVGTGTDASTYVAKPVSIGADYANANLYAGYIDELRLSNLARYTTAFTPRNGIFQGDINTKLLVHFDGVDAQTYTEDWSGSQDFTFGELFNNNAILATTNANGGAVVAGFTGNSQRYLDAANLLEANKNFIAKEVVYLTKQQYPSLVIPGGDVNCEDDIRDVVQQICEDLRNGSNSHMWDAAAIYVDRTVPAAVTLNHIETEVEETIWAYNKVGDMIPYIVNNVLWSVSGSHDVTQFTDTTITDSNNTVYAQFTPTAATYDSATGDMVLTIGAHSLTTNDQIRIDAGSIVFSCDSDDNATQHAYPRTDDPFYNKVIAIDAVDATTITVNVGESPEDAQFVHTFVSASSNAVSLLNYTTSDCADVVSTADNLLNILVDTLDQANQVTPVDHLGGVTRVEPEYKYLGATVDGFYEIPFSADYTDDVNDILYSNRIDSSDMNRFYDAAGLIRSNRTAIVDKASYDLIQRYPDLALDMPRNEDGSGDGTDRCKVDLGLILDAIAKDIEKGGNRETVTAAKFYIGTSNRLLHIRLQVWQSVYAHERLGYYAKQAITGDLDTTNTDALIIGDWGITNDPGNCANVQSAIDTLITNLNDTIAPTGSDYATAADRLYFNRTYIAQEAVGRLDAEFTYTLNNITYNAFSYPDGSVGRDTCIRDLKSYILPSIISDLQTGGNNSTIEAIEFYLTANLQLNHIEEQLSATIYAIEQLRDLGLLAIQNLLYNSGTAVSPPQYASTYATTAAYRDGLSMTNVQAVMARYGELVDIAVSILSPAGKPGRFASQQMLFNKNYYREEIRLTVENQFGPNSWEYNDFVDGIIENLSHDIIITDTSSQNTTEARRISLQREGVISELQFTGGSGYRTVPTISIDPPVAGTAATAEAELEPTGPLNIISVTSGGSGYTFPPAISLEGTNIDADGATAILTGDTVTSIVYDGTVFDADAFVNLGAGTESQSSGTATTSTDGFLTGGKYVRFGAANGARQCETDDLDTSTFDRIRAYVIAGNGTNGGDAPESGDDLILEYSVDLGATWTTISTLIAGSNAASFSTVTPVVNNLPAGAKTSQTRFRVRQTTFENNVIYDHYGLVRLGVIDDGKLFEGVITVSFGDQPEETGTTVSPEADFQTLRTVQTVTITNPGTGYDPANPPTASFVGGNPQVAATFTNVNVVLDTERFTAGETVTSDGGGSAEVLEDTGNALYIGPITGTTFAEGDLLTGGTSSVTSTIPVGGVGTVFDYYTNVGNVLTFNDARLIQSPIEAEFSSTNLWTNPEAFQVNWNTFSATLVPNNAIAPDSTQTAEKIIADASGTVEHRIDRDYSLLAYTTFDEGTTTFDSELTSFDEGAITEDENQTFTSSFFIKAGEYDGIRFTVFLDPGQTNQQRLFFDVNLLDGSTGSIFQNEGGLISYSTGVVPFGNGWYRVYSTLTFSFGFSTLRTRVNIRSGVTNPAFPGDGVSGIYIWGAKLNKGVFDAYTSVGGEIFYSNLEYNVKNFTLDILEDYIESSLNGTLASPTANSNYAYDNSTWRAAYNTDEILTIVRVNLDFYRQQLDNTIYYADVTVNPGITLPTKEYGITYLPTGIGGGVSTSDYFYGLYSNNNAELETIIKNEAQIAKVYKRFRIDGDITDGPYTMGEEVQKQGDAGVTGIVYGFFEDENYKYLDVEVTAGTWQISDIIEGQANTTTATLSAIENRLQLIKLTGDFEEDIPFLSYTTEETASPTGFLRSESAVLDNSGGKLTVDTETLLGSYETTSVVYAGTTELYLEVQQYEGLDVGIGSRIISGGHIRLGVSDATGFTVGHYIYRYTGGRDVSKKAIITGVDTDNNYLYIAPITGDFVITDNIADFGAAGGGAFAVADATISTKLTISGGAYGLVNDIRVVGINKRLYLTDVIGTWSEYDYVISQNNYKSVILDKVIARARVKRSFRGFDGTQTTFDLTISNGTAYLPDPAGHMLIFVNGILQPPGAGNAYNAFSDKIQFNEPPDIGSTFTGFYIGKLRQLDDISFEFDSLRQSFNLKRDDVFYSLTLTEGVQSSTIRPENNIIVSLNGVIQEPGVGFEIVGSRIIFSEIPRVGSSFAAFSYVGSEADVDAAEVVPPIEPGDFITIQGETEDREVAVIESSNSLITFDYLGSVFGQNADAQAVLRTGFVDKVAVTAPGSGYTSRPVVRVDSISGFDAQVKAIVGVNVVEVTNPGSGYQESAITVDSEVPDDWTPPNLADYGEELVVYD</sequence>
<protein>
    <submittedName>
        <fullName evidence="4">Baseplate wedge initiator</fullName>
    </submittedName>
</protein>
<dbReference type="InterPro" id="IPR025924">
    <property type="entry name" value="YHYH_dom"/>
</dbReference>
<keyword evidence="2" id="KW-1015">Disulfide bond</keyword>
<dbReference type="Pfam" id="PF14240">
    <property type="entry name" value="YHYH"/>
    <property type="match status" value="1"/>
</dbReference>
<dbReference type="SUPFAM" id="SSF49899">
    <property type="entry name" value="Concanavalin A-like lectins/glucanases"/>
    <property type="match status" value="2"/>
</dbReference>
<dbReference type="Gene3D" id="2.60.120.200">
    <property type="match status" value="2"/>
</dbReference>
<proteinExistence type="predicted"/>
<dbReference type="InterPro" id="IPR018247">
    <property type="entry name" value="EF_Hand_1_Ca_BS"/>
</dbReference>
<evidence type="ECO:0000259" key="3">
    <source>
        <dbReference type="SMART" id="SM00560"/>
    </source>
</evidence>